<dbReference type="GO" id="GO:0016987">
    <property type="term" value="F:sigma factor activity"/>
    <property type="evidence" value="ECO:0007669"/>
    <property type="project" value="UniProtKB-KW"/>
</dbReference>
<keyword evidence="5" id="KW-0472">Membrane</keyword>
<keyword evidence="5" id="KW-1133">Transmembrane helix</keyword>
<evidence type="ECO:0000313" key="7">
    <source>
        <dbReference type="Proteomes" id="UP000274601"/>
    </source>
</evidence>
<proteinExistence type="predicted"/>
<dbReference type="AlphaFoldDB" id="A0A495QG45"/>
<protein>
    <submittedName>
        <fullName evidence="6">DNA-directed RNA polymerase specialized sigma24 family protein</fullName>
    </submittedName>
</protein>
<keyword evidence="6" id="KW-0240">DNA-directed RNA polymerase</keyword>
<keyword evidence="3" id="KW-0804">Transcription</keyword>
<organism evidence="6 7">
    <name type="scientific">Actinomadura pelletieri DSM 43383</name>
    <dbReference type="NCBI Taxonomy" id="1120940"/>
    <lineage>
        <taxon>Bacteria</taxon>
        <taxon>Bacillati</taxon>
        <taxon>Actinomycetota</taxon>
        <taxon>Actinomycetes</taxon>
        <taxon>Streptosporangiales</taxon>
        <taxon>Thermomonosporaceae</taxon>
        <taxon>Actinomadura</taxon>
    </lineage>
</organism>
<dbReference type="Proteomes" id="UP000274601">
    <property type="component" value="Unassembled WGS sequence"/>
</dbReference>
<feature type="region of interest" description="Disordered" evidence="4">
    <location>
        <begin position="508"/>
        <end position="574"/>
    </location>
</feature>
<keyword evidence="2" id="KW-0731">Sigma factor</keyword>
<evidence type="ECO:0000313" key="6">
    <source>
        <dbReference type="EMBL" id="RKS70733.1"/>
    </source>
</evidence>
<dbReference type="Gene3D" id="1.10.1740.10">
    <property type="match status" value="1"/>
</dbReference>
<feature type="transmembrane region" description="Helical" evidence="5">
    <location>
        <begin position="312"/>
        <end position="334"/>
    </location>
</feature>
<feature type="compositionally biased region" description="Pro residues" evidence="4">
    <location>
        <begin position="550"/>
        <end position="559"/>
    </location>
</feature>
<keyword evidence="7" id="KW-1185">Reference proteome</keyword>
<dbReference type="OrthoDB" id="3492533at2"/>
<dbReference type="GO" id="GO:0006352">
    <property type="term" value="P:DNA-templated transcription initiation"/>
    <property type="evidence" value="ECO:0007669"/>
    <property type="project" value="InterPro"/>
</dbReference>
<dbReference type="PANTHER" id="PTHR43133">
    <property type="entry name" value="RNA POLYMERASE ECF-TYPE SIGMA FACTO"/>
    <property type="match status" value="1"/>
</dbReference>
<feature type="compositionally biased region" description="Low complexity" evidence="4">
    <location>
        <begin position="522"/>
        <end position="534"/>
    </location>
</feature>
<dbReference type="EMBL" id="RBWU01000006">
    <property type="protein sequence ID" value="RKS70733.1"/>
    <property type="molecule type" value="Genomic_DNA"/>
</dbReference>
<evidence type="ECO:0000256" key="3">
    <source>
        <dbReference type="ARBA" id="ARBA00023163"/>
    </source>
</evidence>
<feature type="region of interest" description="Disordered" evidence="4">
    <location>
        <begin position="394"/>
        <end position="417"/>
    </location>
</feature>
<dbReference type="RefSeq" id="WP_147449544.1">
    <property type="nucleotide sequence ID" value="NZ_RBWU01000006.1"/>
</dbReference>
<reference evidence="6 7" key="1">
    <citation type="submission" date="2018-10" db="EMBL/GenBank/DDBJ databases">
        <title>Genomic Encyclopedia of Archaeal and Bacterial Type Strains, Phase II (KMG-II): from individual species to whole genera.</title>
        <authorList>
            <person name="Goeker M."/>
        </authorList>
    </citation>
    <scope>NUCLEOTIDE SEQUENCE [LARGE SCALE GENOMIC DNA]</scope>
    <source>
        <strain evidence="6 7">DSM 43383</strain>
    </source>
</reference>
<dbReference type="PANTHER" id="PTHR43133:SF51">
    <property type="entry name" value="RNA POLYMERASE SIGMA FACTOR"/>
    <property type="match status" value="1"/>
</dbReference>
<dbReference type="InterPro" id="IPR039425">
    <property type="entry name" value="RNA_pol_sigma-70-like"/>
</dbReference>
<feature type="region of interest" description="Disordered" evidence="4">
    <location>
        <begin position="353"/>
        <end position="375"/>
    </location>
</feature>
<sequence>MSDRLLVEALRERDPDAPAAMYDAHAERLYSYCWFQLRCRDAAQVALRDTFIVAEAHIGRLRDPERFGAWLYALARVECARRLPPEGQSPDMPVASHDQDDVDQRVVAWQAVRSLSATSREILDLRVRHKLSITDLAAVFDVSSKDAQEALDKAHAELEEALTAEILAHQGPYGCAERARLLRERREGFDRELNGRLMRHAGECSVCGAFRPRTVSAAKVYGLLPEARPAAELRLRVMNCFFDPELVGYQVFVATRLTAFAADGFPVQSRRPVRPLRASCPVWLRLVRTGARLVGTSLDEDVPRPTGLGAQAVRIVAVLVVMAVASAAAIAFMFGLSSTGGRDADTLAGPRPTVVPGISQRPETARPSPDHPEAVGHLDLAPVSATFPLGARVSSAPPTALQESPPPSGVAVEPSGSVQKGTLGVSPLYVDLAGESSGSVQLRAVGGTVSWAAKSRGPLRVDPAAGRLSAGKGVTVRVQVSRRPDSRGEGVITFSPGGVHVHVAWRPKAAGPRPEPTPSPTPTDSGSGGSPTPSATHRPGEATPSSTEPPSSPEPPPAESPLASDGPAPPPSSP</sequence>
<gene>
    <name evidence="6" type="ORF">BZB76_5212</name>
</gene>
<evidence type="ECO:0000256" key="1">
    <source>
        <dbReference type="ARBA" id="ARBA00023015"/>
    </source>
</evidence>
<keyword evidence="1" id="KW-0805">Transcription regulation</keyword>
<dbReference type="InterPro" id="IPR013325">
    <property type="entry name" value="RNA_pol_sigma_r2"/>
</dbReference>
<evidence type="ECO:0000256" key="2">
    <source>
        <dbReference type="ARBA" id="ARBA00023082"/>
    </source>
</evidence>
<accession>A0A495QG45</accession>
<keyword evidence="5" id="KW-0812">Transmembrane</keyword>
<name>A0A495QG45_9ACTN</name>
<comment type="caution">
    <text evidence="6">The sequence shown here is derived from an EMBL/GenBank/DDBJ whole genome shotgun (WGS) entry which is preliminary data.</text>
</comment>
<evidence type="ECO:0000256" key="5">
    <source>
        <dbReference type="SAM" id="Phobius"/>
    </source>
</evidence>
<dbReference type="InterPro" id="IPR036388">
    <property type="entry name" value="WH-like_DNA-bd_sf"/>
</dbReference>
<dbReference type="SUPFAM" id="SSF88946">
    <property type="entry name" value="Sigma2 domain of RNA polymerase sigma factors"/>
    <property type="match status" value="1"/>
</dbReference>
<dbReference type="GO" id="GO:0000428">
    <property type="term" value="C:DNA-directed RNA polymerase complex"/>
    <property type="evidence" value="ECO:0007669"/>
    <property type="project" value="UniProtKB-KW"/>
</dbReference>
<dbReference type="Gene3D" id="1.10.10.10">
    <property type="entry name" value="Winged helix-like DNA-binding domain superfamily/Winged helix DNA-binding domain"/>
    <property type="match status" value="1"/>
</dbReference>
<evidence type="ECO:0000256" key="4">
    <source>
        <dbReference type="SAM" id="MobiDB-lite"/>
    </source>
</evidence>